<evidence type="ECO:0000256" key="1">
    <source>
        <dbReference type="SAM" id="Phobius"/>
    </source>
</evidence>
<keyword evidence="1" id="KW-0472">Membrane</keyword>
<keyword evidence="3" id="KW-1185">Reference proteome</keyword>
<proteinExistence type="predicted"/>
<feature type="transmembrane region" description="Helical" evidence="1">
    <location>
        <begin position="23"/>
        <end position="45"/>
    </location>
</feature>
<gene>
    <name evidence="2" type="ORF">AB0759_02180</name>
</gene>
<dbReference type="Proteomes" id="UP001628874">
    <property type="component" value="Unassembled WGS sequence"/>
</dbReference>
<comment type="caution">
    <text evidence="2">The sequence shown here is derived from an EMBL/GenBank/DDBJ whole genome shotgun (WGS) entry which is preliminary data.</text>
</comment>
<reference evidence="2 3" key="1">
    <citation type="submission" date="2024-07" db="EMBL/GenBank/DDBJ databases">
        <authorList>
            <person name="Tripathy S."/>
        </authorList>
    </citation>
    <scope>NUCLEOTIDE SEQUENCE [LARGE SCALE GENOMIC DNA]</scope>
    <source>
        <strain evidence="2 3">VB-61278_2</strain>
    </source>
</reference>
<organism evidence="2 3">
    <name type="scientific">Scytonema tolypothrichoides VB-61278_2</name>
    <dbReference type="NCBI Taxonomy" id="3232314"/>
    <lineage>
        <taxon>Bacteria</taxon>
        <taxon>Bacillati</taxon>
        <taxon>Cyanobacteriota</taxon>
        <taxon>Cyanophyceae</taxon>
        <taxon>Nostocales</taxon>
        <taxon>Scytonemataceae</taxon>
        <taxon>Scytonema</taxon>
    </lineage>
</organism>
<dbReference type="EMBL" id="JBFQGM010000001">
    <property type="protein sequence ID" value="MFL9459451.1"/>
    <property type="molecule type" value="Genomic_DNA"/>
</dbReference>
<evidence type="ECO:0000313" key="3">
    <source>
        <dbReference type="Proteomes" id="UP001628874"/>
    </source>
</evidence>
<keyword evidence="1" id="KW-0812">Transmembrane</keyword>
<accession>A0ABW8WER4</accession>
<name>A0ABW8WER4_9CYAN</name>
<evidence type="ECO:0000313" key="2">
    <source>
        <dbReference type="EMBL" id="MFL9459451.1"/>
    </source>
</evidence>
<evidence type="ECO:0008006" key="4">
    <source>
        <dbReference type="Google" id="ProtNLM"/>
    </source>
</evidence>
<protein>
    <recommendedName>
        <fullName evidence="4">Transposase</fullName>
    </recommendedName>
</protein>
<keyword evidence="1" id="KW-1133">Transmembrane helix</keyword>
<sequence length="49" mass="5629">MERTYSQALACEREVYAIGSKNFIFLFALGMATLPNAIVQVQWLFNPKF</sequence>